<evidence type="ECO:0000313" key="10">
    <source>
        <dbReference type="Proteomes" id="UP000005226"/>
    </source>
</evidence>
<evidence type="ECO:0000259" key="8">
    <source>
        <dbReference type="PROSITE" id="PS51186"/>
    </source>
</evidence>
<evidence type="ECO:0000256" key="2">
    <source>
        <dbReference type="ARBA" id="ARBA00023315"/>
    </source>
</evidence>
<dbReference type="AlphaFoldDB" id="H2T5C7"/>
<dbReference type="InterPro" id="IPR000182">
    <property type="entry name" value="GNAT_dom"/>
</dbReference>
<dbReference type="PROSITE" id="PS51186">
    <property type="entry name" value="GNAT"/>
    <property type="match status" value="1"/>
</dbReference>
<reference evidence="9" key="3">
    <citation type="submission" date="2025-09" db="UniProtKB">
        <authorList>
            <consortium name="Ensembl"/>
        </authorList>
    </citation>
    <scope>IDENTIFICATION</scope>
</reference>
<evidence type="ECO:0000256" key="6">
    <source>
        <dbReference type="ARBA" id="ARBA00073798"/>
    </source>
</evidence>
<feature type="compositionally biased region" description="Low complexity" evidence="7">
    <location>
        <begin position="43"/>
        <end position="68"/>
    </location>
</feature>
<dbReference type="InParanoid" id="H2T5C7"/>
<dbReference type="InterPro" id="IPR016181">
    <property type="entry name" value="Acyl_CoA_acyltransferase"/>
</dbReference>
<feature type="region of interest" description="Disordered" evidence="7">
    <location>
        <begin position="43"/>
        <end position="89"/>
    </location>
</feature>
<evidence type="ECO:0000256" key="5">
    <source>
        <dbReference type="ARBA" id="ARBA00067086"/>
    </source>
</evidence>
<evidence type="ECO:0000256" key="1">
    <source>
        <dbReference type="ARBA" id="ARBA00022679"/>
    </source>
</evidence>
<feature type="compositionally biased region" description="Basic and acidic residues" evidence="7">
    <location>
        <begin position="1"/>
        <end position="15"/>
    </location>
</feature>
<dbReference type="Pfam" id="PF00583">
    <property type="entry name" value="Acetyltransf_1"/>
    <property type="match status" value="1"/>
</dbReference>
<dbReference type="EC" id="2.3.1.33" evidence="5"/>
<keyword evidence="1" id="KW-0808">Transferase</keyword>
<dbReference type="HOGENOM" id="CLU_074598_0_0_1"/>
<dbReference type="Proteomes" id="UP000005226">
    <property type="component" value="Chromosome 8"/>
</dbReference>
<sequence>MRARTHGREKEKKDGGGGAVVTFPRTNDGRLMYRAAVGAGLVVRSPSSSSSSSSSSSHSGAVSVFLSSPPAVPSQRPSSSSDLKDTGHHPRFLKMKIDTSLTMPQLPESLSQTGLQFTLASEEDFDDIMAMSQDIYGGLDYLPTRYSSWLKEANRTVILARKQAKVIALESVCVIDNGETMLVEGLRVAPQERGKGVAGVLLRFCSELVKSKYPNVKVTRLTRDDQLGPKDFQKYRIITKQGILLVRFRAEDLKVCLSNLDGDIQSSLPNTPPVRLDHTAIHRLYLTTDLMQGVLPNSTIIQDWQPFKPLPSNMAILLKKDIDWMVDDLANPTVASLCTHPFRVPIGDEWYYLNIDMFGKDLALVQQQFLGHLQGHTASLKGHVMCQMFLDPPLWKPMAEFCRHILGVELVKEYTEQCVVESDVI</sequence>
<dbReference type="GeneTree" id="ENSGT00390000016398"/>
<reference evidence="9" key="2">
    <citation type="submission" date="2025-08" db="UniProtKB">
        <authorList>
            <consortium name="Ensembl"/>
        </authorList>
    </citation>
    <scope>IDENTIFICATION</scope>
</reference>
<name>H2T5C7_TAKRU</name>
<protein>
    <recommendedName>
        <fullName evidence="6">Histidine N-acetyltransferase</fullName>
        <ecNumber evidence="5">2.3.1.33</ecNumber>
    </recommendedName>
</protein>
<dbReference type="PANTHER" id="PTHR47403">
    <property type="entry name" value="LOC100145250 PROTEIN"/>
    <property type="match status" value="1"/>
</dbReference>
<comment type="function">
    <text evidence="4">Enzyme responsible for the N-acetyl-histidine (NAH) synthesis, which is a major constituent of brain and lens of ectothermic vertebrates.</text>
</comment>
<reference evidence="9 10" key="1">
    <citation type="journal article" date="2011" name="Genome Biol. Evol.">
        <title>Integration of the genetic map and genome assembly of fugu facilitates insights into distinct features of genome evolution in teleosts and mammals.</title>
        <authorList>
            <person name="Kai W."/>
            <person name="Kikuchi K."/>
            <person name="Tohari S."/>
            <person name="Chew A.K."/>
            <person name="Tay A."/>
            <person name="Fujiwara A."/>
            <person name="Hosoya S."/>
            <person name="Suetake H."/>
            <person name="Naruse K."/>
            <person name="Brenner S."/>
            <person name="Suzuki Y."/>
            <person name="Venkatesh B."/>
        </authorList>
    </citation>
    <scope>NUCLEOTIDE SEQUENCE [LARGE SCALE GENOMIC DNA]</scope>
</reference>
<dbReference type="OMA" id="WHYLNID"/>
<keyword evidence="10" id="KW-1185">Reference proteome</keyword>
<dbReference type="Pfam" id="PF24066">
    <property type="entry name" value="Hisat_C"/>
    <property type="match status" value="1"/>
</dbReference>
<dbReference type="FunCoup" id="H2T5C7">
    <property type="interactions" value="109"/>
</dbReference>
<evidence type="ECO:0000256" key="7">
    <source>
        <dbReference type="SAM" id="MobiDB-lite"/>
    </source>
</evidence>
<dbReference type="PANTHER" id="PTHR47403:SF3">
    <property type="entry name" value="N-ACETYLTRANSFERASE 16-RELATED"/>
    <property type="match status" value="1"/>
</dbReference>
<evidence type="ECO:0000256" key="3">
    <source>
        <dbReference type="ARBA" id="ARBA00052245"/>
    </source>
</evidence>
<dbReference type="GO" id="GO:0047981">
    <property type="term" value="F:L-histidine N-acetyltransferase activity"/>
    <property type="evidence" value="ECO:0007669"/>
    <property type="project" value="UniProtKB-EC"/>
</dbReference>
<dbReference type="SUPFAM" id="SSF55729">
    <property type="entry name" value="Acyl-CoA N-acyltransferases (Nat)"/>
    <property type="match status" value="1"/>
</dbReference>
<keyword evidence="2" id="KW-0012">Acyltransferase</keyword>
<feature type="region of interest" description="Disordered" evidence="7">
    <location>
        <begin position="1"/>
        <end position="25"/>
    </location>
</feature>
<organism evidence="9 10">
    <name type="scientific">Takifugu rubripes</name>
    <name type="common">Japanese pufferfish</name>
    <name type="synonym">Fugu rubripes</name>
    <dbReference type="NCBI Taxonomy" id="31033"/>
    <lineage>
        <taxon>Eukaryota</taxon>
        <taxon>Metazoa</taxon>
        <taxon>Chordata</taxon>
        <taxon>Craniata</taxon>
        <taxon>Vertebrata</taxon>
        <taxon>Euteleostomi</taxon>
        <taxon>Actinopterygii</taxon>
        <taxon>Neopterygii</taxon>
        <taxon>Teleostei</taxon>
        <taxon>Neoteleostei</taxon>
        <taxon>Acanthomorphata</taxon>
        <taxon>Eupercaria</taxon>
        <taxon>Tetraodontiformes</taxon>
        <taxon>Tetradontoidea</taxon>
        <taxon>Tetraodontidae</taxon>
        <taxon>Takifugu</taxon>
    </lineage>
</organism>
<evidence type="ECO:0000256" key="4">
    <source>
        <dbReference type="ARBA" id="ARBA00056094"/>
    </source>
</evidence>
<evidence type="ECO:0000313" key="9">
    <source>
        <dbReference type="Ensembl" id="ENSTRUP00000019865.3"/>
    </source>
</evidence>
<proteinExistence type="predicted"/>
<accession>H2T5C7</accession>
<gene>
    <name evidence="9" type="primary">nat16</name>
</gene>
<dbReference type="InterPro" id="IPR056483">
    <property type="entry name" value="Hisat_C"/>
</dbReference>
<dbReference type="eggNOG" id="ENOG502QW73">
    <property type="taxonomic scope" value="Eukaryota"/>
</dbReference>
<dbReference type="Gene3D" id="3.40.630.30">
    <property type="match status" value="1"/>
</dbReference>
<dbReference type="FunFam" id="3.40.630.30:FF:000039">
    <property type="entry name" value="Probable N-acetyltransferase 16"/>
    <property type="match status" value="1"/>
</dbReference>
<dbReference type="Ensembl" id="ENSTRUT00000019946.3">
    <property type="protein sequence ID" value="ENSTRUP00000019865.3"/>
    <property type="gene ID" value="ENSTRUG00000007978.3"/>
</dbReference>
<comment type="catalytic activity">
    <reaction evidence="3">
        <text>L-histidine + acetyl-CoA = N(alpha)-acetyl-L-histidine + CoA + H(+)</text>
        <dbReference type="Rhea" id="RHEA:24596"/>
        <dbReference type="ChEBI" id="CHEBI:15378"/>
        <dbReference type="ChEBI" id="CHEBI:57287"/>
        <dbReference type="ChEBI" id="CHEBI:57288"/>
        <dbReference type="ChEBI" id="CHEBI:57595"/>
        <dbReference type="ChEBI" id="CHEBI:57772"/>
        <dbReference type="EC" id="2.3.1.33"/>
    </reaction>
</comment>
<feature type="domain" description="N-acetyltransferase" evidence="8">
    <location>
        <begin position="115"/>
        <end position="250"/>
    </location>
</feature>